<dbReference type="Pfam" id="PF03242">
    <property type="entry name" value="LEA_3a"/>
    <property type="match status" value="1"/>
</dbReference>
<accession>A0AAP0N1Y3</accession>
<dbReference type="EMBL" id="JBCGBO010000001">
    <property type="protein sequence ID" value="KAK9229747.1"/>
    <property type="molecule type" value="Genomic_DNA"/>
</dbReference>
<dbReference type="InterPro" id="IPR004926">
    <property type="entry name" value="LEA_3a"/>
</dbReference>
<comment type="caution">
    <text evidence="2">The sequence shown here is derived from an EMBL/GenBank/DDBJ whole genome shotgun (WGS) entry which is preliminary data.</text>
</comment>
<protein>
    <recommendedName>
        <fullName evidence="4">ACT domain-containing protein</fullName>
    </recommendedName>
</protein>
<name>A0AAP0N1Y3_9ROSI</name>
<dbReference type="AlphaFoldDB" id="A0AAP0N1Y3"/>
<sequence>MMLVCSDTGRKVDDPEVLEAIRLTIINNLLQYHPESSSQLAMGVAFGVDPPKQQVDVDIATHISIYDDGPNRSLLLVETADRPGLLVDLVKIFTVINVNVESGEFDTEVHWSSKSGALVMKICTINYKEYTMPIMRKSFQKKASSNDMMRETALKSNAEEGNVMRSQQMNNNVGENEGNCSWVPHERTGIYYPKGHEKVIEDVPPSAGRDFEVNWFSETHG</sequence>
<gene>
    <name evidence="2" type="ORF">WN944_022713</name>
</gene>
<evidence type="ECO:0008006" key="4">
    <source>
        <dbReference type="Google" id="ProtNLM"/>
    </source>
</evidence>
<comment type="similarity">
    <text evidence="1">Belongs to the LEA type 3 family.</text>
</comment>
<organism evidence="2 3">
    <name type="scientific">Citrus x changshan-huyou</name>
    <dbReference type="NCBI Taxonomy" id="2935761"/>
    <lineage>
        <taxon>Eukaryota</taxon>
        <taxon>Viridiplantae</taxon>
        <taxon>Streptophyta</taxon>
        <taxon>Embryophyta</taxon>
        <taxon>Tracheophyta</taxon>
        <taxon>Spermatophyta</taxon>
        <taxon>Magnoliopsida</taxon>
        <taxon>eudicotyledons</taxon>
        <taxon>Gunneridae</taxon>
        <taxon>Pentapetalae</taxon>
        <taxon>rosids</taxon>
        <taxon>malvids</taxon>
        <taxon>Sapindales</taxon>
        <taxon>Rutaceae</taxon>
        <taxon>Aurantioideae</taxon>
        <taxon>Citrus</taxon>
    </lineage>
</organism>
<reference evidence="2 3" key="1">
    <citation type="submission" date="2024-05" db="EMBL/GenBank/DDBJ databases">
        <title>Haplotype-resolved chromosome-level genome assembly of Huyou (Citrus changshanensis).</title>
        <authorList>
            <person name="Miao C."/>
            <person name="Chen W."/>
            <person name="Wu Y."/>
            <person name="Wang L."/>
            <person name="Zhao S."/>
            <person name="Grierson D."/>
            <person name="Xu C."/>
            <person name="Chen K."/>
        </authorList>
    </citation>
    <scope>NUCLEOTIDE SEQUENCE [LARGE SCALE GENOMIC DNA]</scope>
    <source>
        <strain evidence="2">01-14</strain>
        <tissue evidence="2">Leaf</tissue>
    </source>
</reference>
<dbReference type="PANTHER" id="PTHR35109:SF2">
    <property type="entry name" value="LATE EMBRYOGENESIS ABUNDANT PROTEIN"/>
    <property type="match status" value="1"/>
</dbReference>
<dbReference type="Proteomes" id="UP001428341">
    <property type="component" value="Unassembled WGS sequence"/>
</dbReference>
<evidence type="ECO:0000313" key="2">
    <source>
        <dbReference type="EMBL" id="KAK9229747.1"/>
    </source>
</evidence>
<keyword evidence="3" id="KW-1185">Reference proteome</keyword>
<evidence type="ECO:0000256" key="1">
    <source>
        <dbReference type="ARBA" id="ARBA00007086"/>
    </source>
</evidence>
<dbReference type="PANTHER" id="PTHR35109">
    <property type="entry name" value="GLUTAMATE RACEMASE"/>
    <property type="match status" value="1"/>
</dbReference>
<evidence type="ECO:0000313" key="3">
    <source>
        <dbReference type="Proteomes" id="UP001428341"/>
    </source>
</evidence>
<dbReference type="CDD" id="cd04873">
    <property type="entry name" value="ACT_UUR-ACR-like"/>
    <property type="match status" value="1"/>
</dbReference>
<proteinExistence type="inferred from homology"/>